<name>A0A0A8LD17_9SACH</name>
<evidence type="ECO:0000313" key="3">
    <source>
        <dbReference type="EMBL" id="CDO96100.1"/>
    </source>
</evidence>
<feature type="compositionally biased region" description="Polar residues" evidence="2">
    <location>
        <begin position="13"/>
        <end position="26"/>
    </location>
</feature>
<comment type="caution">
    <text evidence="3">The sequence shown here is derived from an EMBL/GenBank/DDBJ whole genome shotgun (WGS) entry which is preliminary data.</text>
</comment>
<proteinExistence type="predicted"/>
<dbReference type="Proteomes" id="UP000031516">
    <property type="component" value="Unassembled WGS sequence"/>
</dbReference>
<dbReference type="AlphaFoldDB" id="A0A0A8LD17"/>
<feature type="region of interest" description="Disordered" evidence="2">
    <location>
        <begin position="1"/>
        <end position="28"/>
    </location>
</feature>
<keyword evidence="1" id="KW-0175">Coiled coil</keyword>
<evidence type="ECO:0000256" key="2">
    <source>
        <dbReference type="SAM" id="MobiDB-lite"/>
    </source>
</evidence>
<feature type="region of interest" description="Disordered" evidence="2">
    <location>
        <begin position="66"/>
        <end position="97"/>
    </location>
</feature>
<protein>
    <submittedName>
        <fullName evidence="3">WGS project CCBQ000000000 data, contig 00010</fullName>
    </submittedName>
</protein>
<dbReference type="OrthoDB" id="4068255at2759"/>
<reference evidence="3 4" key="1">
    <citation type="submission" date="2014-03" db="EMBL/GenBank/DDBJ databases">
        <title>The genome of Kluyveromyces dobzhanskii.</title>
        <authorList>
            <person name="Nystedt B."/>
            <person name="Astrom S."/>
        </authorList>
    </citation>
    <scope>NUCLEOTIDE SEQUENCE [LARGE SCALE GENOMIC DNA]</scope>
    <source>
        <strain evidence="3 4">CBS 2104</strain>
    </source>
</reference>
<organism evidence="3 4">
    <name type="scientific">Kluyveromyces dobzhanskii CBS 2104</name>
    <dbReference type="NCBI Taxonomy" id="1427455"/>
    <lineage>
        <taxon>Eukaryota</taxon>
        <taxon>Fungi</taxon>
        <taxon>Dikarya</taxon>
        <taxon>Ascomycota</taxon>
        <taxon>Saccharomycotina</taxon>
        <taxon>Saccharomycetes</taxon>
        <taxon>Saccharomycetales</taxon>
        <taxon>Saccharomycetaceae</taxon>
        <taxon>Kluyveromyces</taxon>
    </lineage>
</organism>
<feature type="coiled-coil region" evidence="1">
    <location>
        <begin position="242"/>
        <end position="272"/>
    </location>
</feature>
<sequence length="377" mass="44140">MSKRYLDDVLSSDAETSGSDSFSENLNIDDYRIDINGNVDRDAHVEGTGQSTQNHGPPYNLESVFGQPDDDDNLVGNDGDLTPDVTEDHENSFVPDIVTPPRERKRVRFGANEKDDDDDLDKVNPWDFKRLIRKLYKEQLPDTYQIRNWKRPPRDLLTTFIELIENNVQLVSDDIFEQYQQDLDRFFPDNDTQRELKDKVETNVFDITYNIKKKLKRAKVPSKIWVDNLHMEYVYAKGEYIKKRYEAELDRTEAIERQLLREEERMKTLQETEESNLKKHKELLTNDLTDLSKKLHPSLSVALSNTFGLIKDAKMSNDIYQRDQIDFNLRLKTDFSKPLMSKEEQKSIDETTVTLKSSRELADDIFNKFTDLLPQNI</sequence>
<evidence type="ECO:0000256" key="1">
    <source>
        <dbReference type="SAM" id="Coils"/>
    </source>
</evidence>
<evidence type="ECO:0000313" key="4">
    <source>
        <dbReference type="Proteomes" id="UP000031516"/>
    </source>
</evidence>
<accession>A0A0A8LD17</accession>
<keyword evidence="4" id="KW-1185">Reference proteome</keyword>
<gene>
    <name evidence="3" type="ORF">KLDO_g4319</name>
</gene>
<dbReference type="CDD" id="cd22249">
    <property type="entry name" value="UDM1_RNF168_RNF169-like"/>
    <property type="match status" value="1"/>
</dbReference>
<dbReference type="EMBL" id="CCBQ010000046">
    <property type="protein sequence ID" value="CDO96100.1"/>
    <property type="molecule type" value="Genomic_DNA"/>
</dbReference>